<dbReference type="EMBL" id="ACEC01000093">
    <property type="protein sequence ID" value="EEG29674.1"/>
    <property type="molecule type" value="Genomic_DNA"/>
</dbReference>
<proteinExistence type="inferred from homology"/>
<dbReference type="GO" id="GO:0004747">
    <property type="term" value="F:ribokinase activity"/>
    <property type="evidence" value="ECO:0007669"/>
    <property type="project" value="UniProtKB-UniRule"/>
</dbReference>
<dbReference type="Proteomes" id="UP000003340">
    <property type="component" value="Unassembled WGS sequence"/>
</dbReference>
<evidence type="ECO:0000256" key="5">
    <source>
        <dbReference type="ARBA" id="ARBA00022840"/>
    </source>
</evidence>
<feature type="binding site" evidence="9">
    <location>
        <begin position="253"/>
        <end position="254"/>
    </location>
    <ligand>
        <name>ATP</name>
        <dbReference type="ChEBI" id="CHEBI:30616"/>
    </ligand>
</feature>
<dbReference type="InterPro" id="IPR029056">
    <property type="entry name" value="Ribokinase-like"/>
</dbReference>
<comment type="pathway">
    <text evidence="9">Carbohydrate metabolism; D-ribose degradation; D-ribose 5-phosphate from beta-D-ribopyranose: step 2/2.</text>
</comment>
<feature type="active site" description="Proton acceptor" evidence="9">
    <location>
        <position position="254"/>
    </location>
</feature>
<reference evidence="11 12" key="1">
    <citation type="submission" date="2009-01" db="EMBL/GenBank/DDBJ databases">
        <authorList>
            <person name="Fulton L."/>
            <person name="Clifton S."/>
            <person name="Fulton B."/>
            <person name="Xu J."/>
            <person name="Minx P."/>
            <person name="Pepin K.H."/>
            <person name="Johnson M."/>
            <person name="Bhonagiri V."/>
            <person name="Nash W.E."/>
            <person name="Mardis E.R."/>
            <person name="Wilson R.K."/>
        </authorList>
    </citation>
    <scope>NUCLEOTIDE SEQUENCE [LARGE SCALE GENOMIC DNA]</scope>
    <source>
        <strain evidence="11 12">DSM 5476</strain>
    </source>
</reference>
<keyword evidence="12" id="KW-1185">Reference proteome</keyword>
<reference evidence="11 12" key="2">
    <citation type="submission" date="2009-02" db="EMBL/GenBank/DDBJ databases">
        <title>Draft genome sequence of Clostridium methylpentosum (DSM 5476).</title>
        <authorList>
            <person name="Sudarsanam P."/>
            <person name="Ley R."/>
            <person name="Guruge J."/>
            <person name="Turnbaugh P.J."/>
            <person name="Mahowald M."/>
            <person name="Liep D."/>
            <person name="Gordon J."/>
        </authorList>
    </citation>
    <scope>NUCLEOTIDE SEQUENCE [LARGE SCALE GENOMIC DNA]</scope>
    <source>
        <strain evidence="11 12">DSM 5476</strain>
    </source>
</reference>
<name>C0EFP5_9FIRM</name>
<dbReference type="HAMAP" id="MF_01987">
    <property type="entry name" value="Ribokinase"/>
    <property type="match status" value="1"/>
</dbReference>
<evidence type="ECO:0000256" key="1">
    <source>
        <dbReference type="ARBA" id="ARBA00022679"/>
    </source>
</evidence>
<dbReference type="Pfam" id="PF00294">
    <property type="entry name" value="PfkB"/>
    <property type="match status" value="1"/>
</dbReference>
<dbReference type="InterPro" id="IPR002139">
    <property type="entry name" value="Ribo/fructo_kinase"/>
</dbReference>
<dbReference type="AlphaFoldDB" id="C0EFP5"/>
<dbReference type="PANTHER" id="PTHR10584:SF166">
    <property type="entry name" value="RIBOKINASE"/>
    <property type="match status" value="1"/>
</dbReference>
<dbReference type="HOGENOM" id="CLU_027634_2_1_9"/>
<dbReference type="eggNOG" id="COG0524">
    <property type="taxonomic scope" value="Bacteria"/>
</dbReference>
<comment type="cofactor">
    <cofactor evidence="9">
        <name>Mg(2+)</name>
        <dbReference type="ChEBI" id="CHEBI:18420"/>
    </cofactor>
    <text evidence="9">Requires a divalent cation, most likely magnesium in vivo, as an electrophilic catalyst to aid phosphoryl group transfer. It is the chelate of the metal and the nucleotide that is the actual substrate.</text>
</comment>
<evidence type="ECO:0000256" key="7">
    <source>
        <dbReference type="ARBA" id="ARBA00022958"/>
    </source>
</evidence>
<evidence type="ECO:0000256" key="8">
    <source>
        <dbReference type="ARBA" id="ARBA00023277"/>
    </source>
</evidence>
<dbReference type="EC" id="2.7.1.15" evidence="9"/>
<dbReference type="InterPro" id="IPR011611">
    <property type="entry name" value="PfkB_dom"/>
</dbReference>
<feature type="binding site" evidence="9">
    <location>
        <begin position="22"/>
        <end position="24"/>
    </location>
    <ligand>
        <name>substrate</name>
    </ligand>
</feature>
<dbReference type="CDD" id="cd01174">
    <property type="entry name" value="ribokinase"/>
    <property type="match status" value="1"/>
</dbReference>
<feature type="binding site" evidence="9">
    <location>
        <position position="254"/>
    </location>
    <ligand>
        <name>substrate</name>
    </ligand>
</feature>
<keyword evidence="4 9" id="KW-0418">Kinase</keyword>
<keyword evidence="3 9" id="KW-0547">Nucleotide-binding</keyword>
<evidence type="ECO:0000256" key="6">
    <source>
        <dbReference type="ARBA" id="ARBA00022842"/>
    </source>
</evidence>
<dbReference type="PRINTS" id="PR00990">
    <property type="entry name" value="RIBOKINASE"/>
</dbReference>
<feature type="binding site" evidence="9">
    <location>
        <position position="293"/>
    </location>
    <ligand>
        <name>K(+)</name>
        <dbReference type="ChEBI" id="CHEBI:29103"/>
    </ligand>
</feature>
<evidence type="ECO:0000313" key="12">
    <source>
        <dbReference type="Proteomes" id="UP000003340"/>
    </source>
</evidence>
<feature type="domain" description="Carbohydrate kinase PfkB" evidence="10">
    <location>
        <begin position="15"/>
        <end position="296"/>
    </location>
</feature>
<organism evidence="11 12">
    <name type="scientific">[Clostridium] methylpentosum DSM 5476</name>
    <dbReference type="NCBI Taxonomy" id="537013"/>
    <lineage>
        <taxon>Bacteria</taxon>
        <taxon>Bacillati</taxon>
        <taxon>Bacillota</taxon>
        <taxon>Clostridia</taxon>
        <taxon>Eubacteriales</taxon>
        <taxon>Oscillospiraceae</taxon>
        <taxon>Oscillospiraceae incertae sedis</taxon>
    </lineage>
</organism>
<keyword evidence="2 9" id="KW-0479">Metal-binding</keyword>
<keyword evidence="1 9" id="KW-0808">Transferase</keyword>
<comment type="caution">
    <text evidence="11">The sequence shown here is derived from an EMBL/GenBank/DDBJ whole genome shotgun (WGS) entry which is preliminary data.</text>
</comment>
<dbReference type="Gene3D" id="3.40.1190.20">
    <property type="match status" value="1"/>
</dbReference>
<evidence type="ECO:0000259" key="10">
    <source>
        <dbReference type="Pfam" id="PF00294"/>
    </source>
</evidence>
<dbReference type="SUPFAM" id="SSF53613">
    <property type="entry name" value="Ribokinase-like"/>
    <property type="match status" value="1"/>
</dbReference>
<comment type="subunit">
    <text evidence="9">Homodimer.</text>
</comment>
<keyword evidence="6 9" id="KW-0460">Magnesium</keyword>
<feature type="binding site" evidence="9">
    <location>
        <position position="248"/>
    </location>
    <ligand>
        <name>K(+)</name>
        <dbReference type="ChEBI" id="CHEBI:29103"/>
    </ligand>
</feature>
<gene>
    <name evidence="9" type="primary">rbsK</name>
    <name evidence="11" type="ORF">CLOSTMETH_02687</name>
</gene>
<dbReference type="GO" id="GO:0019303">
    <property type="term" value="P:D-ribose catabolic process"/>
    <property type="evidence" value="ECO:0007669"/>
    <property type="project" value="UniProtKB-UniRule"/>
</dbReference>
<evidence type="ECO:0000256" key="9">
    <source>
        <dbReference type="HAMAP-Rule" id="MF_01987"/>
    </source>
</evidence>
<comment type="caution">
    <text evidence="9">Lacks conserved residue(s) required for the propagation of feature annotation.</text>
</comment>
<feature type="binding site" evidence="9">
    <location>
        <position position="148"/>
    </location>
    <ligand>
        <name>substrate</name>
    </ligand>
</feature>
<comment type="function">
    <text evidence="9">Catalyzes the phosphorylation of ribose at O-5 in a reaction requiring ATP and magnesium. The resulting D-ribose-5-phosphate can then be used either for sythesis of nucleotides, histidine, and tryptophan, or as a component of the pentose phosphate pathway.</text>
</comment>
<evidence type="ECO:0000256" key="3">
    <source>
        <dbReference type="ARBA" id="ARBA00022741"/>
    </source>
</evidence>
<comment type="similarity">
    <text evidence="9">Belongs to the carbohydrate kinase PfkB family. Ribokinase subfamily.</text>
</comment>
<feature type="binding site" evidence="9">
    <location>
        <begin position="222"/>
        <end position="227"/>
    </location>
    <ligand>
        <name>ATP</name>
        <dbReference type="ChEBI" id="CHEBI:30616"/>
    </ligand>
</feature>
<dbReference type="STRING" id="537013.CLOSTMETH_02687"/>
<dbReference type="GO" id="GO:0046872">
    <property type="term" value="F:metal ion binding"/>
    <property type="evidence" value="ECO:0007669"/>
    <property type="project" value="UniProtKB-KW"/>
</dbReference>
<evidence type="ECO:0000256" key="4">
    <source>
        <dbReference type="ARBA" id="ARBA00022777"/>
    </source>
</evidence>
<keyword evidence="5 9" id="KW-0067">ATP-binding</keyword>
<evidence type="ECO:0000256" key="2">
    <source>
        <dbReference type="ARBA" id="ARBA00022723"/>
    </source>
</evidence>
<evidence type="ECO:0000313" key="11">
    <source>
        <dbReference type="EMBL" id="EEG29674.1"/>
    </source>
</evidence>
<keyword evidence="8 9" id="KW-0119">Carbohydrate metabolism</keyword>
<comment type="catalytic activity">
    <reaction evidence="9">
        <text>D-ribose + ATP = D-ribose 5-phosphate + ADP + H(+)</text>
        <dbReference type="Rhea" id="RHEA:13697"/>
        <dbReference type="ChEBI" id="CHEBI:15378"/>
        <dbReference type="ChEBI" id="CHEBI:30616"/>
        <dbReference type="ChEBI" id="CHEBI:47013"/>
        <dbReference type="ChEBI" id="CHEBI:78346"/>
        <dbReference type="ChEBI" id="CHEBI:456216"/>
        <dbReference type="EC" id="2.7.1.15"/>
    </reaction>
</comment>
<feature type="binding site" evidence="9">
    <location>
        <position position="191"/>
    </location>
    <ligand>
        <name>ATP</name>
        <dbReference type="ChEBI" id="CHEBI:30616"/>
    </ligand>
</feature>
<feature type="binding site" evidence="9">
    <location>
        <position position="250"/>
    </location>
    <ligand>
        <name>K(+)</name>
        <dbReference type="ChEBI" id="CHEBI:29103"/>
    </ligand>
</feature>
<keyword evidence="9" id="KW-0963">Cytoplasm</keyword>
<protein>
    <recommendedName>
        <fullName evidence="9">Ribokinase</fullName>
        <shortName evidence="9">RK</shortName>
        <ecNumber evidence="9">2.7.1.15</ecNumber>
    </recommendedName>
</protein>
<dbReference type="GO" id="GO:0005737">
    <property type="term" value="C:cytoplasm"/>
    <property type="evidence" value="ECO:0007669"/>
    <property type="project" value="UniProtKB-SubCell"/>
</dbReference>
<comment type="activity regulation">
    <text evidence="9">Activated by a monovalent cation that binds near, but not in, the active site. The most likely occupant of the site in vivo is potassium. Ion binding induces a conformational change that may alter substrate affinity.</text>
</comment>
<sequence length="308" mass="33246">MLSASSTKGGLAMKLLNFGALNIDVVYQVDHLVLPGETISSTSRETNCGGKGLNQSVALARAGAQVFHAGMVGEDGGMLLELLGEAGADTSLVREVPGGSGQAIIQVDRRGENSIILYGGANQRIDEPYIDEVISQFEEGDCIFLQNEISNLRYLMERAHEAGLRLIFNPSPFEKCLLSYPLDYVDYFVVNEVEGHQFSGKTEPEEILKTLMDRHQTAVLLTLGKEGALYGDDTGTVRHGIYQSEVVDTTGAGDTFTGFFFSALLSGQPPQDALRLASQASCITVSRPGAAPSIPTLAEVRERFHTER</sequence>
<dbReference type="GO" id="GO:0005524">
    <property type="term" value="F:ATP binding"/>
    <property type="evidence" value="ECO:0007669"/>
    <property type="project" value="UniProtKB-UniRule"/>
</dbReference>
<feature type="binding site" evidence="9">
    <location>
        <begin position="50"/>
        <end position="54"/>
    </location>
    <ligand>
        <name>substrate</name>
    </ligand>
</feature>
<feature type="binding site" evidence="9">
    <location>
        <position position="287"/>
    </location>
    <ligand>
        <name>K(+)</name>
        <dbReference type="ChEBI" id="CHEBI:29103"/>
    </ligand>
</feature>
<dbReference type="UniPathway" id="UPA00916">
    <property type="reaction ID" value="UER00889"/>
</dbReference>
<dbReference type="InterPro" id="IPR011877">
    <property type="entry name" value="Ribokinase"/>
</dbReference>
<feature type="binding site" evidence="9">
    <location>
        <position position="284"/>
    </location>
    <ligand>
        <name>K(+)</name>
        <dbReference type="ChEBI" id="CHEBI:29103"/>
    </ligand>
</feature>
<accession>C0EFP5</accession>
<feature type="binding site" evidence="9">
    <location>
        <position position="289"/>
    </location>
    <ligand>
        <name>K(+)</name>
        <dbReference type="ChEBI" id="CHEBI:29103"/>
    </ligand>
</feature>
<comment type="subcellular location">
    <subcellularLocation>
        <location evidence="9">Cytoplasm</location>
    </subcellularLocation>
</comment>
<dbReference type="PANTHER" id="PTHR10584">
    <property type="entry name" value="SUGAR KINASE"/>
    <property type="match status" value="1"/>
</dbReference>
<keyword evidence="7 9" id="KW-0630">Potassium</keyword>